<keyword evidence="2" id="KW-0378">Hydrolase</keyword>
<reference evidence="2" key="1">
    <citation type="submission" date="2023-03" db="EMBL/GenBank/DDBJ databases">
        <title>Massive genome expansion in bonnet fungi (Mycena s.s.) driven by repeated elements and novel gene families across ecological guilds.</title>
        <authorList>
            <consortium name="Lawrence Berkeley National Laboratory"/>
            <person name="Harder C.B."/>
            <person name="Miyauchi S."/>
            <person name="Viragh M."/>
            <person name="Kuo A."/>
            <person name="Thoen E."/>
            <person name="Andreopoulos B."/>
            <person name="Lu D."/>
            <person name="Skrede I."/>
            <person name="Drula E."/>
            <person name="Henrissat B."/>
            <person name="Morin E."/>
            <person name="Kohler A."/>
            <person name="Barry K."/>
            <person name="LaButti K."/>
            <person name="Morin E."/>
            <person name="Salamov A."/>
            <person name="Lipzen A."/>
            <person name="Mereny Z."/>
            <person name="Hegedus B."/>
            <person name="Baldrian P."/>
            <person name="Stursova M."/>
            <person name="Weitz H."/>
            <person name="Taylor A."/>
            <person name="Grigoriev I.V."/>
            <person name="Nagy L.G."/>
            <person name="Martin F."/>
            <person name="Kauserud H."/>
        </authorList>
    </citation>
    <scope>NUCLEOTIDE SEQUENCE</scope>
    <source>
        <strain evidence="2">CBHHK067</strain>
    </source>
</reference>
<feature type="non-terminal residue" evidence="2">
    <location>
        <position position="1"/>
    </location>
</feature>
<dbReference type="AlphaFoldDB" id="A0AAD7GZ72"/>
<dbReference type="Pfam" id="PF00135">
    <property type="entry name" value="COesterase"/>
    <property type="match status" value="1"/>
</dbReference>
<comment type="caution">
    <text evidence="2">The sequence shown here is derived from an EMBL/GenBank/DDBJ whole genome shotgun (WGS) entry which is preliminary data.</text>
</comment>
<dbReference type="InterPro" id="IPR029058">
    <property type="entry name" value="AB_hydrolase_fold"/>
</dbReference>
<dbReference type="InterPro" id="IPR050309">
    <property type="entry name" value="Type-B_Carboxylest/Lipase"/>
</dbReference>
<dbReference type="EMBL" id="JARKIE010000004">
    <property type="protein sequence ID" value="KAJ7708315.1"/>
    <property type="molecule type" value="Genomic_DNA"/>
</dbReference>
<keyword evidence="3" id="KW-1185">Reference proteome</keyword>
<dbReference type="InterPro" id="IPR019819">
    <property type="entry name" value="Carboxylesterase_B_CS"/>
</dbReference>
<organism evidence="2 3">
    <name type="scientific">Mycena rosella</name>
    <name type="common">Pink bonnet</name>
    <name type="synonym">Agaricus rosellus</name>
    <dbReference type="NCBI Taxonomy" id="1033263"/>
    <lineage>
        <taxon>Eukaryota</taxon>
        <taxon>Fungi</taxon>
        <taxon>Dikarya</taxon>
        <taxon>Basidiomycota</taxon>
        <taxon>Agaricomycotina</taxon>
        <taxon>Agaricomycetes</taxon>
        <taxon>Agaricomycetidae</taxon>
        <taxon>Agaricales</taxon>
        <taxon>Marasmiineae</taxon>
        <taxon>Mycenaceae</taxon>
        <taxon>Mycena</taxon>
    </lineage>
</organism>
<protein>
    <submittedName>
        <fullName evidence="2">Alpha/Beta hydrolase protein</fullName>
    </submittedName>
</protein>
<accession>A0AAD7GZ72</accession>
<dbReference type="PANTHER" id="PTHR11559">
    <property type="entry name" value="CARBOXYLESTERASE"/>
    <property type="match status" value="1"/>
</dbReference>
<evidence type="ECO:0000259" key="1">
    <source>
        <dbReference type="Pfam" id="PF00135"/>
    </source>
</evidence>
<proteinExistence type="predicted"/>
<name>A0AAD7GZ72_MYCRO</name>
<sequence>RFTPAAPISNAPEGLQTAFAFGADCPQLPTILGTAGIPAGPPLRGANQSEDCLFVNVWRPAGTLAKEKLPILVYIYGGGYFAGSGSEWNGTSLVRRSVATKKPVIYITFNYRIGVLGFV</sequence>
<dbReference type="PROSITE" id="PS00941">
    <property type="entry name" value="CARBOXYLESTERASE_B_2"/>
    <property type="match status" value="1"/>
</dbReference>
<dbReference type="GO" id="GO:0016787">
    <property type="term" value="F:hydrolase activity"/>
    <property type="evidence" value="ECO:0007669"/>
    <property type="project" value="UniProtKB-KW"/>
</dbReference>
<evidence type="ECO:0000313" key="3">
    <source>
        <dbReference type="Proteomes" id="UP001221757"/>
    </source>
</evidence>
<feature type="domain" description="Carboxylesterase type B" evidence="1">
    <location>
        <begin position="1"/>
        <end position="119"/>
    </location>
</feature>
<gene>
    <name evidence="2" type="ORF">B0H17DRAFT_859097</name>
</gene>
<dbReference type="InterPro" id="IPR002018">
    <property type="entry name" value="CarbesteraseB"/>
</dbReference>
<evidence type="ECO:0000313" key="2">
    <source>
        <dbReference type="EMBL" id="KAJ7708315.1"/>
    </source>
</evidence>
<dbReference type="Proteomes" id="UP001221757">
    <property type="component" value="Unassembled WGS sequence"/>
</dbReference>
<dbReference type="SUPFAM" id="SSF53474">
    <property type="entry name" value="alpha/beta-Hydrolases"/>
    <property type="match status" value="1"/>
</dbReference>
<feature type="non-terminal residue" evidence="2">
    <location>
        <position position="119"/>
    </location>
</feature>
<dbReference type="Gene3D" id="3.40.50.1820">
    <property type="entry name" value="alpha/beta hydrolase"/>
    <property type="match status" value="1"/>
</dbReference>